<keyword evidence="8 17" id="KW-0812">Transmembrane</keyword>
<keyword evidence="13 17" id="KW-0472">Membrane</keyword>
<dbReference type="GO" id="GO:0035356">
    <property type="term" value="P:intracellular triglyceride homeostasis"/>
    <property type="evidence" value="ECO:0007669"/>
    <property type="project" value="EnsemblFungi"/>
</dbReference>
<evidence type="ECO:0000256" key="7">
    <source>
        <dbReference type="ARBA" id="ARBA00022679"/>
    </source>
</evidence>
<feature type="compositionally biased region" description="Polar residues" evidence="16">
    <location>
        <begin position="204"/>
        <end position="218"/>
    </location>
</feature>
<dbReference type="KEGG" id="yli:2911905"/>
<feature type="compositionally biased region" description="Basic and acidic residues" evidence="16">
    <location>
        <begin position="194"/>
        <end position="203"/>
    </location>
</feature>
<dbReference type="VEuPathDB" id="FungiDB:YALI0_E32769g"/>
<name>A0A1D8NL13_YARLL</name>
<keyword evidence="12" id="KW-0443">Lipid metabolism</keyword>
<evidence type="ECO:0000256" key="11">
    <source>
        <dbReference type="ARBA" id="ARBA00022989"/>
    </source>
</evidence>
<feature type="region of interest" description="Disordered" evidence="16">
    <location>
        <begin position="170"/>
        <end position="243"/>
    </location>
</feature>
<accession>A0A1D8NL13</accession>
<evidence type="ECO:0000256" key="6">
    <source>
        <dbReference type="ARBA" id="ARBA00022516"/>
    </source>
</evidence>
<evidence type="ECO:0000313" key="19">
    <source>
        <dbReference type="Proteomes" id="UP000182444"/>
    </source>
</evidence>
<evidence type="ECO:0000256" key="1">
    <source>
        <dbReference type="ARBA" id="ARBA00004477"/>
    </source>
</evidence>
<organism evidence="18 19">
    <name type="scientific">Yarrowia lipolytica</name>
    <name type="common">Candida lipolytica</name>
    <dbReference type="NCBI Taxonomy" id="4952"/>
    <lineage>
        <taxon>Eukaryota</taxon>
        <taxon>Fungi</taxon>
        <taxon>Dikarya</taxon>
        <taxon>Ascomycota</taxon>
        <taxon>Saccharomycotina</taxon>
        <taxon>Dipodascomycetes</taxon>
        <taxon>Dipodascales</taxon>
        <taxon>Dipodascales incertae sedis</taxon>
        <taxon>Yarrowia</taxon>
    </lineage>
</organism>
<dbReference type="GO" id="GO:0005789">
    <property type="term" value="C:endoplasmic reticulum membrane"/>
    <property type="evidence" value="ECO:0007669"/>
    <property type="project" value="UniProtKB-SubCell"/>
</dbReference>
<dbReference type="AlphaFoldDB" id="A0A1D8NL13"/>
<dbReference type="PANTHER" id="PTHR12317:SF0">
    <property type="entry name" value="ACYLTRANSFERASE"/>
    <property type="match status" value="1"/>
</dbReference>
<comment type="similarity">
    <text evidence="4">Belongs to the diacylglycerol acyltransferase family.</text>
</comment>
<evidence type="ECO:0000256" key="2">
    <source>
        <dbReference type="ARBA" id="ARBA00004771"/>
    </source>
</evidence>
<evidence type="ECO:0000256" key="13">
    <source>
        <dbReference type="ARBA" id="ARBA00023136"/>
    </source>
</evidence>
<dbReference type="GO" id="GO:0005811">
    <property type="term" value="C:lipid droplet"/>
    <property type="evidence" value="ECO:0007669"/>
    <property type="project" value="EnsemblFungi"/>
</dbReference>
<evidence type="ECO:0000313" key="18">
    <source>
        <dbReference type="EMBL" id="AOW06310.1"/>
    </source>
</evidence>
<evidence type="ECO:0000256" key="10">
    <source>
        <dbReference type="ARBA" id="ARBA00022824"/>
    </source>
</evidence>
<comment type="catalytic activity">
    <reaction evidence="15">
        <text>an acyl-CoA + a 1,2-diacyl-sn-glycerol = a triacyl-sn-glycerol + CoA</text>
        <dbReference type="Rhea" id="RHEA:10868"/>
        <dbReference type="ChEBI" id="CHEBI:17815"/>
        <dbReference type="ChEBI" id="CHEBI:57287"/>
        <dbReference type="ChEBI" id="CHEBI:58342"/>
        <dbReference type="ChEBI" id="CHEBI:64615"/>
        <dbReference type="EC" id="2.3.1.20"/>
    </reaction>
</comment>
<dbReference type="EC" id="2.3.1.20" evidence="5"/>
<protein>
    <recommendedName>
        <fullName evidence="5">diacylglycerol O-acyltransferase</fullName>
        <ecNumber evidence="5">2.3.1.20</ecNumber>
    </recommendedName>
</protein>
<reference evidence="18 19" key="1">
    <citation type="journal article" date="2016" name="PLoS ONE">
        <title>Sequence Assembly of Yarrowia lipolytica Strain W29/CLIB89 Shows Transposable Element Diversity.</title>
        <authorList>
            <person name="Magnan C."/>
            <person name="Yu J."/>
            <person name="Chang I."/>
            <person name="Jahn E."/>
            <person name="Kanomata Y."/>
            <person name="Wu J."/>
            <person name="Zeller M."/>
            <person name="Oakes M."/>
            <person name="Baldi P."/>
            <person name="Sandmeyer S."/>
        </authorList>
    </citation>
    <scope>NUCLEOTIDE SEQUENCE [LARGE SCALE GENOMIC DNA]</scope>
    <source>
        <strain evidence="19">CLIB89(W29)</strain>
    </source>
</reference>
<keyword evidence="10" id="KW-0256">Endoplasmic reticulum</keyword>
<sequence length="514" mass="57789">MTIDSQYYKSRDKNDTAPKIAGIRYAPLSTPLLNRCETFSLVWHIFSIPTFLTIFMLCCAIPLLWPFVIAYVVYAVKDDSPSNGGVVKRYSPISRNFFIWKLFGRYFPITLHKTVDLEPTHTYYPLDVQEYHLIAERYWPQNKYLRAIISTIEYFLPAFMKRSLSINEQEQPAERDPLLSPVSPSSPGSQPDKWINHDSRYSRGESSGSNGHASGSELNGNGNNGTTNRRPLSSASAGSTASDSTLLNGSLNSYANQIIGENDPQLSPTKLKPTGRKYIFGYHPHGIIGMGAFGGIATEGAGWSKLFPGIPVSLMTLTNNFRVPLYREYLMSLGVASVSKKSCKALLKRNQSICIVVGGAQESLLARPGVMDLVLLKRKGFVRLGMEVGNVALVPIMAFGENDLYDQVSNDKSSKLYRFQQFVKNFLGFTLPLMHARGVFNYDVGLVPYRRPVNIVVGSPIDLPYLPHPTDEEVSEYHDRYIAELQRIYNEHKDEYFIDWTEEGKGAPEFRMIE</sequence>
<proteinExistence type="inferred from homology"/>
<keyword evidence="14" id="KW-0012">Acyltransferase</keyword>
<dbReference type="GO" id="GO:0019432">
    <property type="term" value="P:triglyceride biosynthetic process"/>
    <property type="evidence" value="ECO:0007669"/>
    <property type="project" value="EnsemblFungi"/>
</dbReference>
<feature type="transmembrane region" description="Helical" evidence="17">
    <location>
        <begin position="41"/>
        <end position="74"/>
    </location>
</feature>
<evidence type="ECO:0000256" key="15">
    <source>
        <dbReference type="ARBA" id="ARBA00048109"/>
    </source>
</evidence>
<dbReference type="Pfam" id="PF03982">
    <property type="entry name" value="DAGAT"/>
    <property type="match status" value="2"/>
</dbReference>
<dbReference type="Proteomes" id="UP000182444">
    <property type="component" value="Chromosome 1E"/>
</dbReference>
<dbReference type="VEuPathDB" id="FungiDB:YALI1_E38810g"/>
<evidence type="ECO:0000256" key="9">
    <source>
        <dbReference type="ARBA" id="ARBA00022798"/>
    </source>
</evidence>
<dbReference type="GO" id="GO:0019915">
    <property type="term" value="P:lipid storage"/>
    <property type="evidence" value="ECO:0007669"/>
    <property type="project" value="EnsemblFungi"/>
</dbReference>
<evidence type="ECO:0000256" key="14">
    <source>
        <dbReference type="ARBA" id="ARBA00023315"/>
    </source>
</evidence>
<dbReference type="CDD" id="cd07987">
    <property type="entry name" value="LPLAT_MGAT-like"/>
    <property type="match status" value="1"/>
</dbReference>
<comment type="pathway">
    <text evidence="2">Glycerolipid metabolism; triacylglycerol biosynthesis.</text>
</comment>
<keyword evidence="9" id="KW-0319">Glycerol metabolism</keyword>
<keyword evidence="7" id="KW-0808">Transferase</keyword>
<dbReference type="GeneID" id="2911905"/>
<evidence type="ECO:0000256" key="8">
    <source>
        <dbReference type="ARBA" id="ARBA00022692"/>
    </source>
</evidence>
<dbReference type="GO" id="GO:0006672">
    <property type="term" value="P:ceramide metabolic process"/>
    <property type="evidence" value="ECO:0007669"/>
    <property type="project" value="EnsemblFungi"/>
</dbReference>
<feature type="compositionally biased region" description="Low complexity" evidence="16">
    <location>
        <begin position="219"/>
        <end position="243"/>
    </location>
</feature>
<dbReference type="EMBL" id="CP017557">
    <property type="protein sequence ID" value="AOW06310.1"/>
    <property type="molecule type" value="Genomic_DNA"/>
</dbReference>
<comment type="subcellular location">
    <subcellularLocation>
        <location evidence="1">Endoplasmic reticulum membrane</location>
        <topology evidence="1">Multi-pass membrane protein</topology>
    </subcellularLocation>
</comment>
<evidence type="ECO:0000256" key="3">
    <source>
        <dbReference type="ARBA" id="ARBA00005189"/>
    </source>
</evidence>
<gene>
    <name evidence="18" type="ORF">YALI1_E38810g</name>
</gene>
<dbReference type="PANTHER" id="PTHR12317">
    <property type="entry name" value="DIACYLGLYCEROL O-ACYLTRANSFERASE"/>
    <property type="match status" value="1"/>
</dbReference>
<dbReference type="OMA" id="RSQWMRR"/>
<keyword evidence="11 17" id="KW-1133">Transmembrane helix</keyword>
<dbReference type="eggNOG" id="KOG0831">
    <property type="taxonomic scope" value="Eukaryota"/>
</dbReference>
<evidence type="ECO:0000256" key="17">
    <source>
        <dbReference type="SAM" id="Phobius"/>
    </source>
</evidence>
<evidence type="ECO:0000256" key="12">
    <source>
        <dbReference type="ARBA" id="ARBA00023098"/>
    </source>
</evidence>
<dbReference type="RefSeq" id="XP_504700.3">
    <property type="nucleotide sequence ID" value="XM_504700.3"/>
</dbReference>
<dbReference type="GO" id="GO:0006071">
    <property type="term" value="P:glycerol metabolic process"/>
    <property type="evidence" value="ECO:0007669"/>
    <property type="project" value="UniProtKB-KW"/>
</dbReference>
<evidence type="ECO:0000256" key="4">
    <source>
        <dbReference type="ARBA" id="ARBA00005420"/>
    </source>
</evidence>
<dbReference type="InterPro" id="IPR007130">
    <property type="entry name" value="DAGAT"/>
</dbReference>
<dbReference type="GO" id="GO:0004144">
    <property type="term" value="F:diacylglycerol O-acyltransferase activity"/>
    <property type="evidence" value="ECO:0007669"/>
    <property type="project" value="UniProtKB-EC"/>
</dbReference>
<keyword evidence="6" id="KW-0444">Lipid biosynthesis</keyword>
<evidence type="ECO:0000256" key="5">
    <source>
        <dbReference type="ARBA" id="ARBA00013244"/>
    </source>
</evidence>
<evidence type="ECO:0000256" key="16">
    <source>
        <dbReference type="SAM" id="MobiDB-lite"/>
    </source>
</evidence>
<comment type="pathway">
    <text evidence="3">Lipid metabolism.</text>
</comment>
<feature type="compositionally biased region" description="Low complexity" evidence="16">
    <location>
        <begin position="178"/>
        <end position="191"/>
    </location>
</feature>